<dbReference type="STRING" id="112413.SAMN05421854_110209"/>
<evidence type="ECO:0000256" key="1">
    <source>
        <dbReference type="SAM" id="MobiDB-lite"/>
    </source>
</evidence>
<name>A0A1I5XG65_9PSEU</name>
<feature type="transmembrane region" description="Helical" evidence="2">
    <location>
        <begin position="243"/>
        <end position="264"/>
    </location>
</feature>
<feature type="compositionally biased region" description="Gly residues" evidence="1">
    <location>
        <begin position="333"/>
        <end position="343"/>
    </location>
</feature>
<evidence type="ECO:0000313" key="3">
    <source>
        <dbReference type="EMBL" id="SFQ30914.1"/>
    </source>
</evidence>
<keyword evidence="2" id="KW-1133">Transmembrane helix</keyword>
<feature type="compositionally biased region" description="Low complexity" evidence="1">
    <location>
        <begin position="368"/>
        <end position="388"/>
    </location>
</feature>
<gene>
    <name evidence="3" type="ORF">SAMN05421854_110209</name>
</gene>
<evidence type="ECO:0000256" key="2">
    <source>
        <dbReference type="SAM" id="Phobius"/>
    </source>
</evidence>
<feature type="transmembrane region" description="Helical" evidence="2">
    <location>
        <begin position="213"/>
        <end position="237"/>
    </location>
</feature>
<evidence type="ECO:0000313" key="4">
    <source>
        <dbReference type="Proteomes" id="UP000199137"/>
    </source>
</evidence>
<proteinExistence type="predicted"/>
<feature type="compositionally biased region" description="Low complexity" evidence="1">
    <location>
        <begin position="321"/>
        <end position="332"/>
    </location>
</feature>
<organism evidence="3 4">
    <name type="scientific">Amycolatopsis rubida</name>
    <dbReference type="NCBI Taxonomy" id="112413"/>
    <lineage>
        <taxon>Bacteria</taxon>
        <taxon>Bacillati</taxon>
        <taxon>Actinomycetota</taxon>
        <taxon>Actinomycetes</taxon>
        <taxon>Pseudonocardiales</taxon>
        <taxon>Pseudonocardiaceae</taxon>
        <taxon>Amycolatopsis</taxon>
    </lineage>
</organism>
<evidence type="ECO:0008006" key="5">
    <source>
        <dbReference type="Google" id="ProtNLM"/>
    </source>
</evidence>
<feature type="region of interest" description="Disordered" evidence="1">
    <location>
        <begin position="305"/>
        <end position="402"/>
    </location>
</feature>
<feature type="transmembrane region" description="Helical" evidence="2">
    <location>
        <begin position="152"/>
        <end position="174"/>
    </location>
</feature>
<keyword evidence="2" id="KW-0812">Transmembrane</keyword>
<feature type="transmembrane region" description="Helical" evidence="2">
    <location>
        <begin position="112"/>
        <end position="131"/>
    </location>
</feature>
<dbReference type="AlphaFoldDB" id="A0A1I5XG65"/>
<dbReference type="EMBL" id="FOWC01000010">
    <property type="protein sequence ID" value="SFQ30914.1"/>
    <property type="molecule type" value="Genomic_DNA"/>
</dbReference>
<feature type="compositionally biased region" description="Gly residues" evidence="1">
    <location>
        <begin position="389"/>
        <end position="402"/>
    </location>
</feature>
<accession>A0A1I5XG65</accession>
<protein>
    <recommendedName>
        <fullName evidence="5">Type IV secretion system protein</fullName>
    </recommendedName>
</protein>
<dbReference type="Proteomes" id="UP000199137">
    <property type="component" value="Unassembled WGS sequence"/>
</dbReference>
<feature type="transmembrane region" description="Helical" evidence="2">
    <location>
        <begin position="180"/>
        <end position="201"/>
    </location>
</feature>
<keyword evidence="2" id="KW-0472">Membrane</keyword>
<sequence>MPATIVLADDCGTLDVGCQIGSGVHNWFTDLANSIAKGAVELLAEAMTYWTKSDRSSMLQGPSITEIQGLLLYVGLVLLVGSVVWQGILMIWKRKAEPLVNTGMGLLSFAGWSTMGTAAAVLLYQGGLALSDQVLSASIQKFSNTMTNAMQANVAASTAAIFFLALIMFFLSGIQWILGFFRMGALVIILALIPTAAAGQINEATKPWLRKLLSWALSLILYQPIAAIVYAIGFLLLGEGTDIGTILTGMAVLAMAVIAMPTMLRFFDWGGQRFVSSGGGGGGAMAAGAAASMIGGAGASGFSKFMDRSGPAGDGGGNQGAGAPPVAPANNGDGPGGGAGDRPGGAPDTGHGGGPPGGGSGDAEHGPEAAAGTGTEAGTAGTGAETGTAGAGAAGAGAGAGAGVGAVAGAALEAGNAAKGAVSDTMTEGSGDE</sequence>
<reference evidence="3 4" key="1">
    <citation type="submission" date="2016-10" db="EMBL/GenBank/DDBJ databases">
        <authorList>
            <person name="de Groot N.N."/>
        </authorList>
    </citation>
    <scope>NUCLEOTIDE SEQUENCE [LARGE SCALE GENOMIC DNA]</scope>
    <source>
        <strain evidence="3 4">DSM 44637</strain>
    </source>
</reference>
<feature type="transmembrane region" description="Helical" evidence="2">
    <location>
        <begin position="70"/>
        <end position="92"/>
    </location>
</feature>
<feature type="compositionally biased region" description="Gly residues" evidence="1">
    <location>
        <begin position="350"/>
        <end position="361"/>
    </location>
</feature>
<dbReference type="RefSeq" id="WP_093575742.1">
    <property type="nucleotide sequence ID" value="NZ_FOWC01000010.1"/>
</dbReference>